<organism evidence="1 2">
    <name type="scientific">Phaseolus vulgaris</name>
    <name type="common">Kidney bean</name>
    <name type="synonym">French bean</name>
    <dbReference type="NCBI Taxonomy" id="3885"/>
    <lineage>
        <taxon>Eukaryota</taxon>
        <taxon>Viridiplantae</taxon>
        <taxon>Streptophyta</taxon>
        <taxon>Embryophyta</taxon>
        <taxon>Tracheophyta</taxon>
        <taxon>Spermatophyta</taxon>
        <taxon>Magnoliopsida</taxon>
        <taxon>eudicotyledons</taxon>
        <taxon>Gunneridae</taxon>
        <taxon>Pentapetalae</taxon>
        <taxon>rosids</taxon>
        <taxon>fabids</taxon>
        <taxon>Fabales</taxon>
        <taxon>Fabaceae</taxon>
        <taxon>Papilionoideae</taxon>
        <taxon>50 kb inversion clade</taxon>
        <taxon>NPAAA clade</taxon>
        <taxon>indigoferoid/millettioid clade</taxon>
        <taxon>Phaseoleae</taxon>
        <taxon>Phaseolus</taxon>
    </lineage>
</organism>
<dbReference type="OMA" id="ANSGHVM"/>
<dbReference type="Proteomes" id="UP000000226">
    <property type="component" value="Chromosome 4"/>
</dbReference>
<evidence type="ECO:0000313" key="1">
    <source>
        <dbReference type="EMBL" id="ESW23362.1"/>
    </source>
</evidence>
<accession>V7BZL4</accession>
<evidence type="ECO:0000313" key="2">
    <source>
        <dbReference type="Proteomes" id="UP000000226"/>
    </source>
</evidence>
<dbReference type="OrthoDB" id="1751704at2759"/>
<keyword evidence="2" id="KW-1185">Reference proteome</keyword>
<protein>
    <submittedName>
        <fullName evidence="1">Uncharacterized protein</fullName>
    </submittedName>
</protein>
<sequence length="114" mass="12373">MQTLFSHAKLFHLNANCERVFVEDPCSLRVLAAASFNAFILLRISPPSFSSITHLIISTTSTLSTNPFSLSLGLTPTFRPSLTTTAFILCSANSGHVMSGTPCTTLSRVEFHPQ</sequence>
<proteinExistence type="predicted"/>
<dbReference type="AlphaFoldDB" id="V7BZL4"/>
<gene>
    <name evidence="1" type="ORF">PHAVU_004G040800g</name>
</gene>
<reference evidence="2" key="1">
    <citation type="journal article" date="2014" name="Nat. Genet.">
        <title>A reference genome for common bean and genome-wide analysis of dual domestications.</title>
        <authorList>
            <person name="Schmutz J."/>
            <person name="McClean P.E."/>
            <person name="Mamidi S."/>
            <person name="Wu G.A."/>
            <person name="Cannon S.B."/>
            <person name="Grimwood J."/>
            <person name="Jenkins J."/>
            <person name="Shu S."/>
            <person name="Song Q."/>
            <person name="Chavarro C."/>
            <person name="Torres-Torres M."/>
            <person name="Geffroy V."/>
            <person name="Moghaddam S.M."/>
            <person name="Gao D."/>
            <person name="Abernathy B."/>
            <person name="Barry K."/>
            <person name="Blair M."/>
            <person name="Brick M.A."/>
            <person name="Chovatia M."/>
            <person name="Gepts P."/>
            <person name="Goodstein D.M."/>
            <person name="Gonzales M."/>
            <person name="Hellsten U."/>
            <person name="Hyten D.L."/>
            <person name="Jia G."/>
            <person name="Kelly J.D."/>
            <person name="Kudrna D."/>
            <person name="Lee R."/>
            <person name="Richard M.M."/>
            <person name="Miklas P.N."/>
            <person name="Osorno J.M."/>
            <person name="Rodrigues J."/>
            <person name="Thareau V."/>
            <person name="Urrea C.A."/>
            <person name="Wang M."/>
            <person name="Yu Y."/>
            <person name="Zhang M."/>
            <person name="Wing R.A."/>
            <person name="Cregan P.B."/>
            <person name="Rokhsar D.S."/>
            <person name="Jackson S.A."/>
        </authorList>
    </citation>
    <scope>NUCLEOTIDE SEQUENCE [LARGE SCALE GENOMIC DNA]</scope>
    <source>
        <strain evidence="2">cv. G19833</strain>
    </source>
</reference>
<dbReference type="EMBL" id="CM002291">
    <property type="protein sequence ID" value="ESW23362.1"/>
    <property type="molecule type" value="Genomic_DNA"/>
</dbReference>
<name>V7BZL4_PHAVU</name>
<dbReference type="Gramene" id="ESW23362">
    <property type="protein sequence ID" value="ESW23362"/>
    <property type="gene ID" value="PHAVU_004G040800g"/>
</dbReference>